<protein>
    <submittedName>
        <fullName evidence="1">Uncharacterized protein</fullName>
    </submittedName>
</protein>
<dbReference type="Proteomes" id="UP000184001">
    <property type="component" value="Unassembled WGS sequence"/>
</dbReference>
<name>A0A8G2FCB5_9BACT</name>
<reference evidence="1 2" key="1">
    <citation type="submission" date="2016-11" db="EMBL/GenBank/DDBJ databases">
        <authorList>
            <person name="Varghese N."/>
            <person name="Submissions S."/>
        </authorList>
    </citation>
    <scope>NUCLEOTIDE SEQUENCE [LARGE SCALE GENOMIC DNA]</scope>
    <source>
        <strain evidence="1 2">DSM 17919</strain>
    </source>
</reference>
<accession>A0A8G2FCB5</accession>
<sequence>MGKILNNFLLGLLTVAVCILLVWGASRASSTFEFNGSVSVKVGKP</sequence>
<dbReference type="EMBL" id="FQZR01000014">
    <property type="protein sequence ID" value="SHJ75140.1"/>
    <property type="molecule type" value="Genomic_DNA"/>
</dbReference>
<gene>
    <name evidence="1" type="ORF">SAMN05660830_03145</name>
</gene>
<evidence type="ECO:0000313" key="2">
    <source>
        <dbReference type="Proteomes" id="UP000184001"/>
    </source>
</evidence>
<dbReference type="AlphaFoldDB" id="A0A8G2FCB5"/>
<proteinExistence type="predicted"/>
<evidence type="ECO:0000313" key="1">
    <source>
        <dbReference type="EMBL" id="SHJ75140.1"/>
    </source>
</evidence>
<organism evidence="1 2">
    <name type="scientific">Halodesulfovibrio aestuarii</name>
    <dbReference type="NCBI Taxonomy" id="126333"/>
    <lineage>
        <taxon>Bacteria</taxon>
        <taxon>Pseudomonadati</taxon>
        <taxon>Thermodesulfobacteriota</taxon>
        <taxon>Desulfovibrionia</taxon>
        <taxon>Desulfovibrionales</taxon>
        <taxon>Desulfovibrionaceae</taxon>
        <taxon>Halodesulfovibrio</taxon>
    </lineage>
</organism>
<comment type="caution">
    <text evidence="1">The sequence shown here is derived from an EMBL/GenBank/DDBJ whole genome shotgun (WGS) entry which is preliminary data.</text>
</comment>